<dbReference type="SMART" id="SM00558">
    <property type="entry name" value="JmjC"/>
    <property type="match status" value="1"/>
</dbReference>
<organism evidence="2 3">
    <name type="scientific">Steroidobacter flavus</name>
    <dbReference type="NCBI Taxonomy" id="1842136"/>
    <lineage>
        <taxon>Bacteria</taxon>
        <taxon>Pseudomonadati</taxon>
        <taxon>Pseudomonadota</taxon>
        <taxon>Gammaproteobacteria</taxon>
        <taxon>Steroidobacterales</taxon>
        <taxon>Steroidobacteraceae</taxon>
        <taxon>Steroidobacter</taxon>
    </lineage>
</organism>
<dbReference type="EMBL" id="JBHSDU010000014">
    <property type="protein sequence ID" value="MFC4312306.1"/>
    <property type="molecule type" value="Genomic_DNA"/>
</dbReference>
<dbReference type="Pfam" id="PF13621">
    <property type="entry name" value="Cupin_8"/>
    <property type="match status" value="1"/>
</dbReference>
<dbReference type="RefSeq" id="WP_380601578.1">
    <property type="nucleotide sequence ID" value="NZ_JBHSDU010000014.1"/>
</dbReference>
<reference evidence="3" key="1">
    <citation type="journal article" date="2019" name="Int. J. Syst. Evol. Microbiol.">
        <title>The Global Catalogue of Microorganisms (GCM) 10K type strain sequencing project: providing services to taxonomists for standard genome sequencing and annotation.</title>
        <authorList>
            <consortium name="The Broad Institute Genomics Platform"/>
            <consortium name="The Broad Institute Genome Sequencing Center for Infectious Disease"/>
            <person name="Wu L."/>
            <person name="Ma J."/>
        </authorList>
    </citation>
    <scope>NUCLEOTIDE SEQUENCE [LARGE SCALE GENOMIC DNA]</scope>
    <source>
        <strain evidence="3">CGMCC 1.10759</strain>
    </source>
</reference>
<dbReference type="PANTHER" id="PTHR12461:SF105">
    <property type="entry name" value="HYPOXIA-INDUCIBLE FACTOR 1-ALPHA INHIBITOR"/>
    <property type="match status" value="1"/>
</dbReference>
<evidence type="ECO:0000313" key="3">
    <source>
        <dbReference type="Proteomes" id="UP001595904"/>
    </source>
</evidence>
<dbReference type="InterPro" id="IPR014710">
    <property type="entry name" value="RmlC-like_jellyroll"/>
</dbReference>
<dbReference type="InterPro" id="IPR003347">
    <property type="entry name" value="JmjC_dom"/>
</dbReference>
<name>A0ABV8SXK9_9GAMM</name>
<keyword evidence="3" id="KW-1185">Reference proteome</keyword>
<dbReference type="Proteomes" id="UP001595904">
    <property type="component" value="Unassembled WGS sequence"/>
</dbReference>
<dbReference type="PROSITE" id="PS51184">
    <property type="entry name" value="JMJC"/>
    <property type="match status" value="1"/>
</dbReference>
<gene>
    <name evidence="2" type="ORF">ACFPN2_24705</name>
</gene>
<dbReference type="SUPFAM" id="SSF51197">
    <property type="entry name" value="Clavaminate synthase-like"/>
    <property type="match status" value="1"/>
</dbReference>
<comment type="caution">
    <text evidence="2">The sequence shown here is derived from an EMBL/GenBank/DDBJ whole genome shotgun (WGS) entry which is preliminary data.</text>
</comment>
<sequence length="338" mass="37551">MPLSPKQIAARDVSDPAAFLRDVAEPCRPVVIRGLVSPWPAVAASERSPTQFRDYLSRFDAGGEAEVFVGEPRIGGRYFYSEDLRGFNFARARMRFTDALDSIVATAANPNGRSMYMGSVPTEQYLPGFAVENPLTVLKANVAPRIWLGHASNVSAHYDTMDNIACVVAGTRRFTLYAPETIDRLYIGPIDHTMAGQPVSLAASAPADDERFPRFREIRDQALVAELFPGDGIYVPKLWWHQVEATASFNVLVNYWWDAFSAGRDPPAVAMLLSLIAIAERPAAERQAWKAFFDHFVFRTHGHPLAHLPADQHGVLGPLQPDNYQKIRARVMQMLRGA</sequence>
<proteinExistence type="predicted"/>
<evidence type="ECO:0000313" key="2">
    <source>
        <dbReference type="EMBL" id="MFC4312306.1"/>
    </source>
</evidence>
<dbReference type="Gene3D" id="2.60.120.10">
    <property type="entry name" value="Jelly Rolls"/>
    <property type="match status" value="1"/>
</dbReference>
<accession>A0ABV8SXK9</accession>
<feature type="domain" description="JmjC" evidence="1">
    <location>
        <begin position="109"/>
        <end position="272"/>
    </location>
</feature>
<evidence type="ECO:0000259" key="1">
    <source>
        <dbReference type="PROSITE" id="PS51184"/>
    </source>
</evidence>
<dbReference type="PANTHER" id="PTHR12461">
    <property type="entry name" value="HYPOXIA-INDUCIBLE FACTOR 1 ALPHA INHIBITOR-RELATED"/>
    <property type="match status" value="1"/>
</dbReference>
<dbReference type="InterPro" id="IPR041667">
    <property type="entry name" value="Cupin_8"/>
</dbReference>
<protein>
    <submittedName>
        <fullName evidence="2">Cupin-like domain-containing protein</fullName>
    </submittedName>
</protein>